<protein>
    <submittedName>
        <fullName evidence="1">Uncharacterized protein</fullName>
    </submittedName>
</protein>
<evidence type="ECO:0000313" key="1">
    <source>
        <dbReference type="EMBL" id="OUZ30356.1"/>
    </source>
</evidence>
<dbReference type="OrthoDB" id="2193203at2"/>
<gene>
    <name evidence="2" type="ORF">A5889_001964</name>
    <name evidence="1" type="ORF">A5889_002644</name>
</gene>
<keyword evidence="3" id="KW-1185">Reference proteome</keyword>
<dbReference type="AlphaFoldDB" id="A0A200IZE1"/>
<reference evidence="2" key="2">
    <citation type="submission" date="2017-05" db="EMBL/GenBank/DDBJ databases">
        <authorList>
            <consortium name="The Broad Institute Genomics Platform"/>
            <consortium name="The Broad Institute Genomic Center for Infectious Diseases"/>
            <person name="Earl A."/>
            <person name="Manson A."/>
            <person name="Schwartman J."/>
            <person name="Gilmore M."/>
            <person name="Abouelleil A."/>
            <person name="Cao P."/>
            <person name="Chapman S."/>
            <person name="Cusick C."/>
            <person name="Shea T."/>
            <person name="Young S."/>
            <person name="Neafsey D."/>
            <person name="Nusbaum C."/>
            <person name="Birren B."/>
        </authorList>
    </citation>
    <scope>NUCLEOTIDE SEQUENCE</scope>
    <source>
        <strain evidence="2">9D6_DIV0238</strain>
    </source>
</reference>
<evidence type="ECO:0000313" key="2">
    <source>
        <dbReference type="EMBL" id="WYJ94451.1"/>
    </source>
</evidence>
<reference evidence="1" key="1">
    <citation type="submission" date="2017-05" db="EMBL/GenBank/DDBJ databases">
        <title>The Genome Sequence of Enterococcus sp. 9D6_DIV0238.</title>
        <authorList>
            <consortium name="The Broad Institute Genomics Platform"/>
            <consortium name="The Broad Institute Genomic Center for Infectious Diseases"/>
            <person name="Earl A."/>
            <person name="Manson A."/>
            <person name="Schwartman J."/>
            <person name="Gilmore M."/>
            <person name="Abouelleil A."/>
            <person name="Cao P."/>
            <person name="Chapman S."/>
            <person name="Cusick C."/>
            <person name="Shea T."/>
            <person name="Young S."/>
            <person name="Neafsey D."/>
            <person name="Nusbaum C."/>
            <person name="Birren B."/>
        </authorList>
    </citation>
    <scope>NUCLEOTIDE SEQUENCE [LARGE SCALE GENOMIC DNA]</scope>
    <source>
        <strain evidence="1">9D6_DIV0238</strain>
    </source>
</reference>
<proteinExistence type="predicted"/>
<dbReference type="EMBL" id="CP147246">
    <property type="protein sequence ID" value="WYJ94451.1"/>
    <property type="molecule type" value="Genomic_DNA"/>
</dbReference>
<dbReference type="Proteomes" id="UP000196151">
    <property type="component" value="Chromosome"/>
</dbReference>
<evidence type="ECO:0000313" key="3">
    <source>
        <dbReference type="Proteomes" id="UP000196151"/>
    </source>
</evidence>
<accession>A0A200IZE1</accession>
<sequence length="140" mass="15928">MKGKGVTVPRIEDVDISPDNFELVRKSVKTIRQEDEGSIIKKNSHTEIGYSREEQHLALSVADIAISSTYNSWLKDFSNLNVDLLTSTSQKKIYKLLPNFSFYSSLSDRVQTIDFLLLENHTSEPHQLNLNSIEVVLSEE</sequence>
<organism evidence="1">
    <name type="scientific">Candidatus Enterococcus dunnyi</name>
    <dbReference type="NCBI Taxonomy" id="1834192"/>
    <lineage>
        <taxon>Bacteria</taxon>
        <taxon>Bacillati</taxon>
        <taxon>Bacillota</taxon>
        <taxon>Bacilli</taxon>
        <taxon>Lactobacillales</taxon>
        <taxon>Enterococcaceae</taxon>
        <taxon>Enterococcus</taxon>
    </lineage>
</organism>
<reference evidence="2" key="3">
    <citation type="submission" date="2024-03" db="EMBL/GenBank/DDBJ databases">
        <title>The Genome Sequence of Enterococcus sp. DIV0238c.</title>
        <authorList>
            <consortium name="The Broad Institute Genomics Platform"/>
            <consortium name="The Broad Institute Microbial Omics Core"/>
            <consortium name="The Broad Institute Genomic Center for Infectious Diseases"/>
            <person name="Earl A."/>
            <person name="Manson A."/>
            <person name="Gilmore M."/>
            <person name="Schwartman J."/>
            <person name="Shea T."/>
            <person name="Abouelleil A."/>
            <person name="Cao P."/>
            <person name="Chapman S."/>
            <person name="Cusick C."/>
            <person name="Young S."/>
            <person name="Neafsey D."/>
            <person name="Nusbaum C."/>
            <person name="Birren B."/>
        </authorList>
    </citation>
    <scope>NUCLEOTIDE SEQUENCE</scope>
    <source>
        <strain evidence="2">9D6_DIV0238</strain>
    </source>
</reference>
<dbReference type="EMBL" id="NIBQ01000003">
    <property type="protein sequence ID" value="OUZ30356.1"/>
    <property type="molecule type" value="Genomic_DNA"/>
</dbReference>
<name>A0A200IZE1_9ENTE</name>
<dbReference type="RefSeq" id="WP_087641733.1">
    <property type="nucleotide sequence ID" value="NZ_CP147246.1"/>
</dbReference>